<feature type="transmembrane region" description="Helical" evidence="2">
    <location>
        <begin position="182"/>
        <end position="205"/>
    </location>
</feature>
<feature type="transmembrane region" description="Helical" evidence="2">
    <location>
        <begin position="217"/>
        <end position="242"/>
    </location>
</feature>
<dbReference type="Pfam" id="PF20152">
    <property type="entry name" value="DUF6534"/>
    <property type="match status" value="1"/>
</dbReference>
<feature type="transmembrane region" description="Helical" evidence="2">
    <location>
        <begin position="254"/>
        <end position="274"/>
    </location>
</feature>
<gene>
    <name evidence="4" type="ORF">LAESUDRAFT_759265</name>
</gene>
<keyword evidence="5" id="KW-1185">Reference proteome</keyword>
<feature type="region of interest" description="Disordered" evidence="1">
    <location>
        <begin position="301"/>
        <end position="326"/>
    </location>
</feature>
<organism evidence="4 5">
    <name type="scientific">Laetiporus sulphureus 93-53</name>
    <dbReference type="NCBI Taxonomy" id="1314785"/>
    <lineage>
        <taxon>Eukaryota</taxon>
        <taxon>Fungi</taxon>
        <taxon>Dikarya</taxon>
        <taxon>Basidiomycota</taxon>
        <taxon>Agaricomycotina</taxon>
        <taxon>Agaricomycetes</taxon>
        <taxon>Polyporales</taxon>
        <taxon>Laetiporus</taxon>
    </lineage>
</organism>
<evidence type="ECO:0000259" key="3">
    <source>
        <dbReference type="Pfam" id="PF20152"/>
    </source>
</evidence>
<dbReference type="Proteomes" id="UP000076871">
    <property type="component" value="Unassembled WGS sequence"/>
</dbReference>
<dbReference type="OrthoDB" id="3251949at2759"/>
<feature type="domain" description="DUF6534" evidence="3">
    <location>
        <begin position="194"/>
        <end position="278"/>
    </location>
</feature>
<reference evidence="4 5" key="1">
    <citation type="journal article" date="2016" name="Mol. Biol. Evol.">
        <title>Comparative Genomics of Early-Diverging Mushroom-Forming Fungi Provides Insights into the Origins of Lignocellulose Decay Capabilities.</title>
        <authorList>
            <person name="Nagy L.G."/>
            <person name="Riley R."/>
            <person name="Tritt A."/>
            <person name="Adam C."/>
            <person name="Daum C."/>
            <person name="Floudas D."/>
            <person name="Sun H."/>
            <person name="Yadav J.S."/>
            <person name="Pangilinan J."/>
            <person name="Larsson K.H."/>
            <person name="Matsuura K."/>
            <person name="Barry K."/>
            <person name="Labutti K."/>
            <person name="Kuo R."/>
            <person name="Ohm R.A."/>
            <person name="Bhattacharya S.S."/>
            <person name="Shirouzu T."/>
            <person name="Yoshinaga Y."/>
            <person name="Martin F.M."/>
            <person name="Grigoriev I.V."/>
            <person name="Hibbett D.S."/>
        </authorList>
    </citation>
    <scope>NUCLEOTIDE SEQUENCE [LARGE SCALE GENOMIC DNA]</scope>
    <source>
        <strain evidence="4 5">93-53</strain>
    </source>
</reference>
<keyword evidence="2" id="KW-0812">Transmembrane</keyword>
<evidence type="ECO:0000256" key="2">
    <source>
        <dbReference type="SAM" id="Phobius"/>
    </source>
</evidence>
<evidence type="ECO:0000313" key="4">
    <source>
        <dbReference type="EMBL" id="KZT06418.1"/>
    </source>
</evidence>
<accession>A0A165E7Z8</accession>
<keyword evidence="2" id="KW-1133">Transmembrane helix</keyword>
<dbReference type="PANTHER" id="PTHR40465">
    <property type="entry name" value="CHROMOSOME 1, WHOLE GENOME SHOTGUN SEQUENCE"/>
    <property type="match status" value="1"/>
</dbReference>
<feature type="region of interest" description="Disordered" evidence="1">
    <location>
        <begin position="342"/>
        <end position="364"/>
    </location>
</feature>
<name>A0A165E7Z8_9APHY</name>
<dbReference type="RefSeq" id="XP_040764158.1">
    <property type="nucleotide sequence ID" value="XM_040912577.1"/>
</dbReference>
<dbReference type="InterPro" id="IPR045339">
    <property type="entry name" value="DUF6534"/>
</dbReference>
<keyword evidence="2" id="KW-0472">Membrane</keyword>
<feature type="transmembrane region" description="Helical" evidence="2">
    <location>
        <begin position="137"/>
        <end position="162"/>
    </location>
</feature>
<dbReference type="InParanoid" id="A0A165E7Z8"/>
<sequence length="380" mass="42264">MNITSPISTPDAATQGPILVEGLLQYLLQGVILSQGAKFCSLCANDSARLRVYVASLVFSSVLQTVLETYKVWMEVIDRLHWVCLLFPVQEFSVILIGGIQYIGPLHSTEFLLNGLICTMCEGFLIRRCWKSTQRSFLVLAGLGSLALATFTANIYLAVRIATTISIATGYADPLKVGHWAFPLWVFGSLSLSISFTCILSMYLWKIQTGLTYLDKVLRNIIALTWETAALPSTCMIIAAIFYCSREITDPRHLDLLFILLTAKLYTLGILRTLNARVHIRERLASKDLGRVTLSDYNWNDASAPSSSSTRKPAAPDEGIPPDCPASQGHEMQFITVASALEDGPQTEDPPLTHRERPFERCHRSNSSRIYFQDNSSVYL</sequence>
<dbReference type="AlphaFoldDB" id="A0A165E7Z8"/>
<feature type="compositionally biased region" description="Polar residues" evidence="1">
    <location>
        <begin position="301"/>
        <end position="311"/>
    </location>
</feature>
<protein>
    <recommendedName>
        <fullName evidence="3">DUF6534 domain-containing protein</fullName>
    </recommendedName>
</protein>
<feature type="compositionally biased region" description="Basic and acidic residues" evidence="1">
    <location>
        <begin position="351"/>
        <end position="363"/>
    </location>
</feature>
<dbReference type="EMBL" id="KV427624">
    <property type="protein sequence ID" value="KZT06418.1"/>
    <property type="molecule type" value="Genomic_DNA"/>
</dbReference>
<dbReference type="GeneID" id="63829605"/>
<proteinExistence type="predicted"/>
<evidence type="ECO:0000313" key="5">
    <source>
        <dbReference type="Proteomes" id="UP000076871"/>
    </source>
</evidence>
<evidence type="ECO:0000256" key="1">
    <source>
        <dbReference type="SAM" id="MobiDB-lite"/>
    </source>
</evidence>
<dbReference type="PANTHER" id="PTHR40465:SF1">
    <property type="entry name" value="DUF6534 DOMAIN-CONTAINING PROTEIN"/>
    <property type="match status" value="1"/>
</dbReference>